<organism evidence="1 2">
    <name type="scientific">Dermacentor silvarum</name>
    <name type="common">Tick</name>
    <dbReference type="NCBI Taxonomy" id="543639"/>
    <lineage>
        <taxon>Eukaryota</taxon>
        <taxon>Metazoa</taxon>
        <taxon>Ecdysozoa</taxon>
        <taxon>Arthropoda</taxon>
        <taxon>Chelicerata</taxon>
        <taxon>Arachnida</taxon>
        <taxon>Acari</taxon>
        <taxon>Parasitiformes</taxon>
        <taxon>Ixodida</taxon>
        <taxon>Ixodoidea</taxon>
        <taxon>Ixodidae</taxon>
        <taxon>Rhipicephalinae</taxon>
        <taxon>Dermacentor</taxon>
    </lineage>
</organism>
<gene>
    <name evidence="1" type="ORF">HPB49_012008</name>
</gene>
<protein>
    <submittedName>
        <fullName evidence="1">Uncharacterized protein</fullName>
    </submittedName>
</protein>
<evidence type="ECO:0000313" key="2">
    <source>
        <dbReference type="Proteomes" id="UP000821865"/>
    </source>
</evidence>
<reference evidence="1" key="1">
    <citation type="submission" date="2020-05" db="EMBL/GenBank/DDBJ databases">
        <title>Large-scale comparative analyses of tick genomes elucidate their genetic diversity and vector capacities.</title>
        <authorList>
            <person name="Jia N."/>
            <person name="Wang J."/>
            <person name="Shi W."/>
            <person name="Du L."/>
            <person name="Sun Y."/>
            <person name="Zhan W."/>
            <person name="Jiang J."/>
            <person name="Wang Q."/>
            <person name="Zhang B."/>
            <person name="Ji P."/>
            <person name="Sakyi L.B."/>
            <person name="Cui X."/>
            <person name="Yuan T."/>
            <person name="Jiang B."/>
            <person name="Yang W."/>
            <person name="Lam T.T.-Y."/>
            <person name="Chang Q."/>
            <person name="Ding S."/>
            <person name="Wang X."/>
            <person name="Zhu J."/>
            <person name="Ruan X."/>
            <person name="Zhao L."/>
            <person name="Wei J."/>
            <person name="Que T."/>
            <person name="Du C."/>
            <person name="Cheng J."/>
            <person name="Dai P."/>
            <person name="Han X."/>
            <person name="Huang E."/>
            <person name="Gao Y."/>
            <person name="Liu J."/>
            <person name="Shao H."/>
            <person name="Ye R."/>
            <person name="Li L."/>
            <person name="Wei W."/>
            <person name="Wang X."/>
            <person name="Wang C."/>
            <person name="Yang T."/>
            <person name="Huo Q."/>
            <person name="Li W."/>
            <person name="Guo W."/>
            <person name="Chen H."/>
            <person name="Zhou L."/>
            <person name="Ni X."/>
            <person name="Tian J."/>
            <person name="Zhou Y."/>
            <person name="Sheng Y."/>
            <person name="Liu T."/>
            <person name="Pan Y."/>
            <person name="Xia L."/>
            <person name="Li J."/>
            <person name="Zhao F."/>
            <person name="Cao W."/>
        </authorList>
    </citation>
    <scope>NUCLEOTIDE SEQUENCE</scope>
    <source>
        <strain evidence="1">Dsil-2018</strain>
    </source>
</reference>
<sequence length="116" mass="13462">MGRKRRLLDDWCKENEDLQIAKKDNEGSRTLVCKYCKAEMDTDPAKKPYERIREHLAPSRHKKFRMSTQEAEKAGTSQQTLLDVSCRQRAKETEVNGVIHDFVRALAYSGISVYTR</sequence>
<proteinExistence type="predicted"/>
<name>A0ACB8DNF1_DERSI</name>
<dbReference type="EMBL" id="CM023479">
    <property type="protein sequence ID" value="KAH7974197.1"/>
    <property type="molecule type" value="Genomic_DNA"/>
</dbReference>
<keyword evidence="2" id="KW-1185">Reference proteome</keyword>
<dbReference type="Proteomes" id="UP000821865">
    <property type="component" value="Chromosome 10"/>
</dbReference>
<evidence type="ECO:0000313" key="1">
    <source>
        <dbReference type="EMBL" id="KAH7974197.1"/>
    </source>
</evidence>
<accession>A0ACB8DNF1</accession>
<comment type="caution">
    <text evidence="1">The sequence shown here is derived from an EMBL/GenBank/DDBJ whole genome shotgun (WGS) entry which is preliminary data.</text>
</comment>